<dbReference type="PANTHER" id="PTHR47843:SF2">
    <property type="entry name" value="BTB DOMAIN-CONTAINING PROTEIN"/>
    <property type="match status" value="1"/>
</dbReference>
<dbReference type="PANTHER" id="PTHR47843">
    <property type="entry name" value="BTB DOMAIN-CONTAINING PROTEIN-RELATED"/>
    <property type="match status" value="1"/>
</dbReference>
<dbReference type="Pfam" id="PF00651">
    <property type="entry name" value="BTB"/>
    <property type="match status" value="1"/>
</dbReference>
<evidence type="ECO:0000313" key="3">
    <source>
        <dbReference type="Proteomes" id="UP001172681"/>
    </source>
</evidence>
<evidence type="ECO:0000259" key="1">
    <source>
        <dbReference type="PROSITE" id="PS50097"/>
    </source>
</evidence>
<comment type="caution">
    <text evidence="2">The sequence shown here is derived from an EMBL/GenBank/DDBJ whole genome shotgun (WGS) entry which is preliminary data.</text>
</comment>
<dbReference type="EMBL" id="JAPDRN010000028">
    <property type="protein sequence ID" value="KAJ9636600.1"/>
    <property type="molecule type" value="Genomic_DNA"/>
</dbReference>
<accession>A0AA39CYQ8</accession>
<dbReference type="SUPFAM" id="SSF54695">
    <property type="entry name" value="POZ domain"/>
    <property type="match status" value="1"/>
</dbReference>
<keyword evidence="3" id="KW-1185">Reference proteome</keyword>
<protein>
    <recommendedName>
        <fullName evidence="1">BTB domain-containing protein</fullName>
    </recommendedName>
</protein>
<gene>
    <name evidence="2" type="ORF">H2204_005200</name>
</gene>
<reference evidence="2" key="1">
    <citation type="submission" date="2022-10" db="EMBL/GenBank/DDBJ databases">
        <title>Culturing micro-colonial fungi from biological soil crusts in the Mojave desert and describing Neophaeococcomyces mojavensis, and introducing the new genera and species Taxawa tesnikishii.</title>
        <authorList>
            <person name="Kurbessoian T."/>
            <person name="Stajich J.E."/>
        </authorList>
    </citation>
    <scope>NUCLEOTIDE SEQUENCE</scope>
    <source>
        <strain evidence="2">TK_35</strain>
    </source>
</reference>
<evidence type="ECO:0000313" key="2">
    <source>
        <dbReference type="EMBL" id="KAJ9636600.1"/>
    </source>
</evidence>
<organism evidence="2 3">
    <name type="scientific">Knufia peltigerae</name>
    <dbReference type="NCBI Taxonomy" id="1002370"/>
    <lineage>
        <taxon>Eukaryota</taxon>
        <taxon>Fungi</taxon>
        <taxon>Dikarya</taxon>
        <taxon>Ascomycota</taxon>
        <taxon>Pezizomycotina</taxon>
        <taxon>Eurotiomycetes</taxon>
        <taxon>Chaetothyriomycetidae</taxon>
        <taxon>Chaetothyriales</taxon>
        <taxon>Trichomeriaceae</taxon>
        <taxon>Knufia</taxon>
    </lineage>
</organism>
<dbReference type="PROSITE" id="PS50097">
    <property type="entry name" value="BTB"/>
    <property type="match status" value="1"/>
</dbReference>
<dbReference type="Proteomes" id="UP001172681">
    <property type="component" value="Unassembled WGS sequence"/>
</dbReference>
<dbReference type="AlphaFoldDB" id="A0AA39CYQ8"/>
<proteinExistence type="predicted"/>
<name>A0AA39CYQ8_9EURO</name>
<dbReference type="InterPro" id="IPR000210">
    <property type="entry name" value="BTB/POZ_dom"/>
</dbReference>
<dbReference type="Gene3D" id="3.30.710.10">
    <property type="entry name" value="Potassium Channel Kv1.1, Chain A"/>
    <property type="match status" value="1"/>
</dbReference>
<sequence length="256" mass="29598">MFSDAPDYLKPPQIDAGQDYVQIFVGESKKPTYCHKALICACSRFFACAFLGPYEEGSQNKMNLPEEEPRLFQIFLEWLYERPLSLDAYMDYFEIDADQMYLDIFHMAHRLAVDKLCAVALYELHDMFDSFGPPFAPSGGFIEQMYETDLLPRLRCYIIKHTAYWDVQGAFRPLDHSRLRDSAATNPVFRSGLEATKAEMRAERRRRVDTLSRCTLWSIAHPQQECRAASGETACDGKCLFSKETLINHEVLYPRK</sequence>
<dbReference type="InterPro" id="IPR011333">
    <property type="entry name" value="SKP1/BTB/POZ_sf"/>
</dbReference>
<feature type="domain" description="BTB" evidence="1">
    <location>
        <begin position="19"/>
        <end position="88"/>
    </location>
</feature>
<dbReference type="CDD" id="cd18186">
    <property type="entry name" value="BTB_POZ_ZBTB_KLHL-like"/>
    <property type="match status" value="1"/>
</dbReference>
<dbReference type="SMART" id="SM00225">
    <property type="entry name" value="BTB"/>
    <property type="match status" value="1"/>
</dbReference>